<dbReference type="InterPro" id="IPR010183">
    <property type="entry name" value="Phage_lambda_Bet"/>
</dbReference>
<accession>A0ABQ2DFZ0</accession>
<dbReference type="Pfam" id="PF03837">
    <property type="entry name" value="RecT"/>
    <property type="match status" value="1"/>
</dbReference>
<reference evidence="3" key="1">
    <citation type="journal article" date="2019" name="Int. J. Syst. Evol. Microbiol.">
        <title>The Global Catalogue of Microorganisms (GCM) 10K type strain sequencing project: providing services to taxonomists for standard genome sequencing and annotation.</title>
        <authorList>
            <consortium name="The Broad Institute Genomics Platform"/>
            <consortium name="The Broad Institute Genome Sequencing Center for Infectious Disease"/>
            <person name="Wu L."/>
            <person name="Ma J."/>
        </authorList>
    </citation>
    <scope>NUCLEOTIDE SEQUENCE [LARGE SCALE GENOMIC DNA]</scope>
    <source>
        <strain evidence="3">CGMCC 1.3685</strain>
    </source>
</reference>
<proteinExistence type="predicted"/>
<dbReference type="EMBL" id="BMKX01000002">
    <property type="protein sequence ID" value="GGJ56207.1"/>
    <property type="molecule type" value="Genomic_DNA"/>
</dbReference>
<evidence type="ECO:0008006" key="4">
    <source>
        <dbReference type="Google" id="ProtNLM"/>
    </source>
</evidence>
<keyword evidence="3" id="KW-1185">Reference proteome</keyword>
<protein>
    <recommendedName>
        <fullName evidence="4">Phage recombination protein Bet</fullName>
    </recommendedName>
</protein>
<feature type="region of interest" description="Disordered" evidence="1">
    <location>
        <begin position="232"/>
        <end position="338"/>
    </location>
</feature>
<organism evidence="2 3">
    <name type="scientific">Glutamicibacter ardleyensis</name>
    <dbReference type="NCBI Taxonomy" id="225894"/>
    <lineage>
        <taxon>Bacteria</taxon>
        <taxon>Bacillati</taxon>
        <taxon>Actinomycetota</taxon>
        <taxon>Actinomycetes</taxon>
        <taxon>Micrococcales</taxon>
        <taxon>Micrococcaceae</taxon>
        <taxon>Glutamicibacter</taxon>
    </lineage>
</organism>
<evidence type="ECO:0000256" key="1">
    <source>
        <dbReference type="SAM" id="MobiDB-lite"/>
    </source>
</evidence>
<dbReference type="Proteomes" id="UP000606115">
    <property type="component" value="Unassembled WGS sequence"/>
</dbReference>
<dbReference type="RefSeq" id="WP_188684647.1">
    <property type="nucleotide sequence ID" value="NZ_BMKX01000002.1"/>
</dbReference>
<feature type="compositionally biased region" description="Acidic residues" evidence="1">
    <location>
        <begin position="243"/>
        <end position="253"/>
    </location>
</feature>
<gene>
    <name evidence="2" type="ORF">GCM10007173_13770</name>
</gene>
<dbReference type="NCBIfam" id="TIGR01913">
    <property type="entry name" value="bet_lambda"/>
    <property type="match status" value="1"/>
</dbReference>
<name>A0ABQ2DFZ0_9MICC</name>
<comment type="caution">
    <text evidence="2">The sequence shown here is derived from an EMBL/GenBank/DDBJ whole genome shotgun (WGS) entry which is preliminary data.</text>
</comment>
<dbReference type="InterPro" id="IPR018330">
    <property type="entry name" value="RecT_fam"/>
</dbReference>
<feature type="compositionally biased region" description="Low complexity" evidence="1">
    <location>
        <begin position="302"/>
        <end position="322"/>
    </location>
</feature>
<sequence length="385" mass="41994">MSEVATQTQTTALAISATQTEFNEAQVATLSQLGLAGADRSNLAVFFHQSKKTGLDPFAKQIYMIGRQAKERVQNENGAWIERYVTKYTIQTGIDGYRLLARRGATQAKVSLSVEDTQWCGADGVWVDVWLHSDPPLAAKVTVWRGAEHFSAVALWSEYVQTYYNKKVGEHTPNSMWQKMPTSQLAKCAEAAALRKAFPLDLSGIYTDEEMPSVDGSPAPEIVDEGQATITPRIRTQRAPEPAPEEPPVEETTPEPVEPPADVVEEEPQHEEPALPDTGGAAGHDHEPADPPASDPWTDGLPEAPAETAPEPAEAEPTPVAVQAREPEPTATKEQMNQINGKLKTMGVTNKEQASTMLSNFAGRQIDHSRELTVTEANSFLERTS</sequence>
<evidence type="ECO:0000313" key="3">
    <source>
        <dbReference type="Proteomes" id="UP000606115"/>
    </source>
</evidence>
<dbReference type="GeneID" id="303303750"/>
<evidence type="ECO:0000313" key="2">
    <source>
        <dbReference type="EMBL" id="GGJ56207.1"/>
    </source>
</evidence>